<dbReference type="InterPro" id="IPR043129">
    <property type="entry name" value="ATPase_NBD"/>
</dbReference>
<reference evidence="10 11" key="1">
    <citation type="submission" date="2024-09" db="EMBL/GenBank/DDBJ databases">
        <authorList>
            <person name="Sun Q."/>
            <person name="Mori K."/>
        </authorList>
    </citation>
    <scope>NUCLEOTIDE SEQUENCE [LARGE SCALE GENOMIC DNA]</scope>
    <source>
        <strain evidence="10 11">JCM 11201</strain>
    </source>
</reference>
<evidence type="ECO:0000256" key="2">
    <source>
        <dbReference type="ARBA" id="ARBA00022741"/>
    </source>
</evidence>
<dbReference type="InterPro" id="IPR000577">
    <property type="entry name" value="Carb_kinase_FGGY"/>
</dbReference>
<evidence type="ECO:0000313" key="11">
    <source>
        <dbReference type="Proteomes" id="UP001589609"/>
    </source>
</evidence>
<sequence>MKKELVMGIDGGTEGVRVGIYDLSGKQVGMGITGYKTYHPNPGWAEQDPNEWWSALVNSVRQAMSQAGVTKEQIIGLSLDTTCPTMVLCKNDGTPLRRALMWMDLRAHEEADMISRSGHDALKYNGYGNVSPEWMPCKVLWLKRNEPALYESADKILDYSDWYTYKLTGRHTGSISTTTYRWYYNEEEGGVPRHFYESIGLGDVFEKLPQDIYKLGELVGGLTRETAEELGLSEGTPVARGGVDALNGMIGLGVVQAGKLALITGSSHNVYALTDKQVHAKEIMGSFPNALVPGLRLVEAGQSSSGSTIKWFRTNFCKDLEYIANQKNVNVYDLLNHEAAQIQPGSEGLIVLDYWQGNRSPHVDPNVRGMISGLSLKHGREHIYRAIIEGIAYGTDYNIRNFRNNGIATTEVYAAGGATNSKLFMQIHADVSNIAINIPEDNQVACLGSAILASVAAGAYQNIEEAVSNMVRFKSEIIEPNQENHEKYQLYAEQYRKAYPQFHNWMWENTLIHNSIIEYGKVQKLINLI</sequence>
<comment type="caution">
    <text evidence="10">The sequence shown here is derived from an EMBL/GenBank/DDBJ whole genome shotgun (WGS) entry which is preliminary data.</text>
</comment>
<dbReference type="PROSITE" id="PS00445">
    <property type="entry name" value="FGGY_KINASES_2"/>
    <property type="match status" value="1"/>
</dbReference>
<keyword evidence="11" id="KW-1185">Reference proteome</keyword>
<keyword evidence="1 7" id="KW-0808">Transferase</keyword>
<evidence type="ECO:0000256" key="6">
    <source>
        <dbReference type="ARBA" id="ARBA00023277"/>
    </source>
</evidence>
<dbReference type="CDD" id="cd07781">
    <property type="entry name" value="ASKHA_NBD_FGGY_L-RBK"/>
    <property type="match status" value="1"/>
</dbReference>
<keyword evidence="6" id="KW-0119">Carbohydrate metabolism</keyword>
<feature type="domain" description="Carbohydrate kinase FGGY N-terminal" evidence="8">
    <location>
        <begin position="6"/>
        <end position="251"/>
    </location>
</feature>
<evidence type="ECO:0000256" key="4">
    <source>
        <dbReference type="ARBA" id="ARBA00022840"/>
    </source>
</evidence>
<proteinExistence type="inferred from homology"/>
<evidence type="ECO:0000256" key="3">
    <source>
        <dbReference type="ARBA" id="ARBA00022777"/>
    </source>
</evidence>
<comment type="similarity">
    <text evidence="7">Belongs to the FGGY kinase family.</text>
</comment>
<dbReference type="InterPro" id="IPR018483">
    <property type="entry name" value="Carb_kinase_FGGY_CS"/>
</dbReference>
<dbReference type="RefSeq" id="WP_379948709.1">
    <property type="nucleotide sequence ID" value="NZ_JBHMAF010000032.1"/>
</dbReference>
<gene>
    <name evidence="10" type="ORF">ACFFMS_07855</name>
</gene>
<keyword evidence="4" id="KW-0067">ATP-binding</keyword>
<dbReference type="InterPro" id="IPR018484">
    <property type="entry name" value="FGGY_N"/>
</dbReference>
<dbReference type="PANTHER" id="PTHR43435:SF4">
    <property type="entry name" value="FGGY CARBOHYDRATE KINASE DOMAIN-CONTAINING PROTEIN"/>
    <property type="match status" value="1"/>
</dbReference>
<protein>
    <submittedName>
        <fullName evidence="10">Ribulokinase</fullName>
    </submittedName>
</protein>
<dbReference type="PIRSF" id="PIRSF000538">
    <property type="entry name" value="GlpK"/>
    <property type="match status" value="1"/>
</dbReference>
<evidence type="ECO:0000259" key="8">
    <source>
        <dbReference type="Pfam" id="PF00370"/>
    </source>
</evidence>
<dbReference type="EMBL" id="JBHMAF010000032">
    <property type="protein sequence ID" value="MFB9758434.1"/>
    <property type="molecule type" value="Genomic_DNA"/>
</dbReference>
<keyword evidence="5" id="KW-0054">Arabinose catabolism</keyword>
<dbReference type="InterPro" id="IPR018485">
    <property type="entry name" value="FGGY_C"/>
</dbReference>
<dbReference type="Gene3D" id="3.30.420.40">
    <property type="match status" value="2"/>
</dbReference>
<dbReference type="Pfam" id="PF02782">
    <property type="entry name" value="FGGY_C"/>
    <property type="match status" value="1"/>
</dbReference>
<evidence type="ECO:0000313" key="10">
    <source>
        <dbReference type="EMBL" id="MFB9758434.1"/>
    </source>
</evidence>
<evidence type="ECO:0000259" key="9">
    <source>
        <dbReference type="Pfam" id="PF02782"/>
    </source>
</evidence>
<dbReference type="Proteomes" id="UP001589609">
    <property type="component" value="Unassembled WGS sequence"/>
</dbReference>
<dbReference type="PANTHER" id="PTHR43435">
    <property type="entry name" value="RIBULOKINASE"/>
    <property type="match status" value="1"/>
</dbReference>
<evidence type="ECO:0000256" key="1">
    <source>
        <dbReference type="ARBA" id="ARBA00022679"/>
    </source>
</evidence>
<organism evidence="10 11">
    <name type="scientific">Ectobacillus funiculus</name>
    <dbReference type="NCBI Taxonomy" id="137993"/>
    <lineage>
        <taxon>Bacteria</taxon>
        <taxon>Bacillati</taxon>
        <taxon>Bacillota</taxon>
        <taxon>Bacilli</taxon>
        <taxon>Bacillales</taxon>
        <taxon>Bacillaceae</taxon>
        <taxon>Ectobacillus</taxon>
    </lineage>
</organism>
<dbReference type="Pfam" id="PF00370">
    <property type="entry name" value="FGGY_N"/>
    <property type="match status" value="1"/>
</dbReference>
<evidence type="ECO:0000256" key="7">
    <source>
        <dbReference type="RuleBase" id="RU003733"/>
    </source>
</evidence>
<evidence type="ECO:0000256" key="5">
    <source>
        <dbReference type="ARBA" id="ARBA00022935"/>
    </source>
</evidence>
<name>A0ABV5WCX1_9BACI</name>
<accession>A0ABV5WCX1</accession>
<dbReference type="InterPro" id="IPR005929">
    <property type="entry name" value="Ribulokinase"/>
</dbReference>
<feature type="domain" description="Carbohydrate kinase FGGY C-terminal" evidence="9">
    <location>
        <begin position="263"/>
        <end position="457"/>
    </location>
</feature>
<keyword evidence="3 7" id="KW-0418">Kinase</keyword>
<keyword evidence="2" id="KW-0547">Nucleotide-binding</keyword>
<dbReference type="SUPFAM" id="SSF53067">
    <property type="entry name" value="Actin-like ATPase domain"/>
    <property type="match status" value="2"/>
</dbReference>